<dbReference type="InterPro" id="IPR002547">
    <property type="entry name" value="tRNA-bd_dom"/>
</dbReference>
<keyword evidence="1" id="KW-0963">Cytoplasm</keyword>
<evidence type="ECO:0000313" key="7">
    <source>
        <dbReference type="Proteomes" id="UP000187013"/>
    </source>
</evidence>
<evidence type="ECO:0000313" key="6">
    <source>
        <dbReference type="EMBL" id="GAV55660.1"/>
    </source>
</evidence>
<dbReference type="SUPFAM" id="SSF50249">
    <property type="entry name" value="Nucleic acid-binding proteins"/>
    <property type="match status" value="1"/>
</dbReference>
<evidence type="ECO:0000259" key="5">
    <source>
        <dbReference type="PROSITE" id="PS50886"/>
    </source>
</evidence>
<evidence type="ECO:0000256" key="3">
    <source>
        <dbReference type="ARBA" id="ARBA00022884"/>
    </source>
</evidence>
<organism evidence="6 7">
    <name type="scientific">Zygosaccharomyces rouxii</name>
    <dbReference type="NCBI Taxonomy" id="4956"/>
    <lineage>
        <taxon>Eukaryota</taxon>
        <taxon>Fungi</taxon>
        <taxon>Dikarya</taxon>
        <taxon>Ascomycota</taxon>
        <taxon>Saccharomycotina</taxon>
        <taxon>Saccharomycetes</taxon>
        <taxon>Saccharomycetales</taxon>
        <taxon>Saccharomycetaceae</taxon>
        <taxon>Zygosaccharomyces</taxon>
    </lineage>
</organism>
<proteinExistence type="predicted"/>
<protein>
    <recommendedName>
        <fullName evidence="5">tRNA-binding domain-containing protein</fullName>
    </recommendedName>
</protein>
<dbReference type="Gene3D" id="2.40.50.140">
    <property type="entry name" value="Nucleic acid-binding proteins"/>
    <property type="match status" value="1"/>
</dbReference>
<dbReference type="EMBL" id="BDGX01000051">
    <property type="protein sequence ID" value="GAV55660.1"/>
    <property type="molecule type" value="Genomic_DNA"/>
</dbReference>
<dbReference type="GO" id="GO:0000049">
    <property type="term" value="F:tRNA binding"/>
    <property type="evidence" value="ECO:0007669"/>
    <property type="project" value="UniProtKB-UniRule"/>
</dbReference>
<evidence type="ECO:0000256" key="1">
    <source>
        <dbReference type="ARBA" id="ARBA00022490"/>
    </source>
</evidence>
<keyword evidence="3 4" id="KW-0694">RNA-binding</keyword>
<dbReference type="PANTHER" id="PTHR11586:SF43">
    <property type="entry name" value="TYROSINE--TRNA LIGASE, CYTOPLASMIC"/>
    <property type="match status" value="1"/>
</dbReference>
<dbReference type="Proteomes" id="UP000187013">
    <property type="component" value="Unassembled WGS sequence"/>
</dbReference>
<comment type="caution">
    <text evidence="6">The sequence shown here is derived from an EMBL/GenBank/DDBJ whole genome shotgun (WGS) entry which is preliminary data.</text>
</comment>
<reference evidence="6 7" key="1">
    <citation type="submission" date="2016-08" db="EMBL/GenBank/DDBJ databases">
        <title>Draft genome sequence of allopolyploid Zygosaccharomyces rouxii.</title>
        <authorList>
            <person name="Watanabe J."/>
            <person name="Uehara K."/>
            <person name="Mogi Y."/>
            <person name="Tsukioka Y."/>
        </authorList>
    </citation>
    <scope>NUCLEOTIDE SEQUENCE [LARGE SCALE GENOMIC DNA]</scope>
    <source>
        <strain evidence="6 7">NBRC 110957</strain>
    </source>
</reference>
<dbReference type="AlphaFoldDB" id="A0A1Q3AJ31"/>
<evidence type="ECO:0000256" key="4">
    <source>
        <dbReference type="PROSITE-ProRule" id="PRU00209"/>
    </source>
</evidence>
<keyword evidence="2 4" id="KW-0820">tRNA-binding</keyword>
<evidence type="ECO:0000256" key="2">
    <source>
        <dbReference type="ARBA" id="ARBA00022555"/>
    </source>
</evidence>
<dbReference type="InterPro" id="IPR012340">
    <property type="entry name" value="NA-bd_OB-fold"/>
</dbReference>
<sequence>MLLMIKSRYSSYEDASPLELQEKVINIQGTLEASFIVQANSLLTMTQRFFNLRWNFLNSVTFARRYHFNLVNLKVGFTKEVALHPNSDKLYVSQIQLALNTIKQVCSGLRGVIPKESFENRLVVVVDNMKKCKLRGEVSEAMVLCGQESQSNVQLCRPASGSQTLLGCNVLLEGPEKSELPATRKIKPKEWEVVNSRLYVGDQNVIVYRQEDGVERALHVNGVPIVVDNLPRGSIIR</sequence>
<dbReference type="PANTHER" id="PTHR11586">
    <property type="entry name" value="TRNA-AMINOACYLATION COFACTOR ARC1 FAMILY MEMBER"/>
    <property type="match status" value="1"/>
</dbReference>
<dbReference type="OrthoDB" id="19141at2759"/>
<dbReference type="GO" id="GO:0004831">
    <property type="term" value="F:tyrosine-tRNA ligase activity"/>
    <property type="evidence" value="ECO:0007669"/>
    <property type="project" value="TreeGrafter"/>
</dbReference>
<gene>
    <name evidence="6" type="ORF">ZYGR_0AY00520</name>
</gene>
<dbReference type="PROSITE" id="PS50886">
    <property type="entry name" value="TRBD"/>
    <property type="match status" value="1"/>
</dbReference>
<dbReference type="InterPro" id="IPR051270">
    <property type="entry name" value="Tyrosine-tRNA_ligase_regulator"/>
</dbReference>
<accession>A0A1Q3AJ31</accession>
<feature type="domain" description="TRNA-binding" evidence="5">
    <location>
        <begin position="67"/>
        <end position="171"/>
    </location>
</feature>
<dbReference type="Pfam" id="PF01588">
    <property type="entry name" value="tRNA_bind"/>
    <property type="match status" value="1"/>
</dbReference>
<name>A0A1Q3AJ31_ZYGRO</name>